<name>A0A9P5Z1Q0_9AGAR</name>
<evidence type="ECO:0000256" key="1">
    <source>
        <dbReference type="SAM" id="Phobius"/>
    </source>
</evidence>
<keyword evidence="1" id="KW-1133">Transmembrane helix</keyword>
<comment type="caution">
    <text evidence="2">The sequence shown here is derived from an EMBL/GenBank/DDBJ whole genome shotgun (WGS) entry which is preliminary data.</text>
</comment>
<proteinExistence type="predicted"/>
<protein>
    <submittedName>
        <fullName evidence="2">Uncharacterized protein</fullName>
    </submittedName>
</protein>
<dbReference type="AlphaFoldDB" id="A0A9P5Z1Q0"/>
<sequence length="56" mass="6203">MSFLFGSFASSSSSSGYYVPQRELTPLGLKIATFFDELLVLCLFFGSLLRGFVRAK</sequence>
<evidence type="ECO:0000313" key="2">
    <source>
        <dbReference type="EMBL" id="KAF9479567.1"/>
    </source>
</evidence>
<dbReference type="Proteomes" id="UP000807469">
    <property type="component" value="Unassembled WGS sequence"/>
</dbReference>
<organism evidence="2 3">
    <name type="scientific">Pholiota conissans</name>
    <dbReference type="NCBI Taxonomy" id="109636"/>
    <lineage>
        <taxon>Eukaryota</taxon>
        <taxon>Fungi</taxon>
        <taxon>Dikarya</taxon>
        <taxon>Basidiomycota</taxon>
        <taxon>Agaricomycotina</taxon>
        <taxon>Agaricomycetes</taxon>
        <taxon>Agaricomycetidae</taxon>
        <taxon>Agaricales</taxon>
        <taxon>Agaricineae</taxon>
        <taxon>Strophariaceae</taxon>
        <taxon>Pholiota</taxon>
    </lineage>
</organism>
<feature type="transmembrane region" description="Helical" evidence="1">
    <location>
        <begin position="31"/>
        <end position="53"/>
    </location>
</feature>
<evidence type="ECO:0000313" key="3">
    <source>
        <dbReference type="Proteomes" id="UP000807469"/>
    </source>
</evidence>
<dbReference type="EMBL" id="MU155210">
    <property type="protein sequence ID" value="KAF9479567.1"/>
    <property type="molecule type" value="Genomic_DNA"/>
</dbReference>
<accession>A0A9P5Z1Q0</accession>
<gene>
    <name evidence="2" type="ORF">BDN70DRAFT_878626</name>
</gene>
<keyword evidence="3" id="KW-1185">Reference proteome</keyword>
<keyword evidence="1" id="KW-0812">Transmembrane</keyword>
<keyword evidence="1" id="KW-0472">Membrane</keyword>
<reference evidence="2" key="1">
    <citation type="submission" date="2020-11" db="EMBL/GenBank/DDBJ databases">
        <authorList>
            <consortium name="DOE Joint Genome Institute"/>
            <person name="Ahrendt S."/>
            <person name="Riley R."/>
            <person name="Andreopoulos W."/>
            <person name="Labutti K."/>
            <person name="Pangilinan J."/>
            <person name="Ruiz-Duenas F.J."/>
            <person name="Barrasa J.M."/>
            <person name="Sanchez-Garcia M."/>
            <person name="Camarero S."/>
            <person name="Miyauchi S."/>
            <person name="Serrano A."/>
            <person name="Linde D."/>
            <person name="Babiker R."/>
            <person name="Drula E."/>
            <person name="Ayuso-Fernandez I."/>
            <person name="Pacheco R."/>
            <person name="Padilla G."/>
            <person name="Ferreira P."/>
            <person name="Barriuso J."/>
            <person name="Kellner H."/>
            <person name="Castanera R."/>
            <person name="Alfaro M."/>
            <person name="Ramirez L."/>
            <person name="Pisabarro A.G."/>
            <person name="Kuo A."/>
            <person name="Tritt A."/>
            <person name="Lipzen A."/>
            <person name="He G."/>
            <person name="Yan M."/>
            <person name="Ng V."/>
            <person name="Cullen D."/>
            <person name="Martin F."/>
            <person name="Rosso M.-N."/>
            <person name="Henrissat B."/>
            <person name="Hibbett D."/>
            <person name="Martinez A.T."/>
            <person name="Grigoriev I.V."/>
        </authorList>
    </citation>
    <scope>NUCLEOTIDE SEQUENCE</scope>
    <source>
        <strain evidence="2">CIRM-BRFM 674</strain>
    </source>
</reference>